<feature type="region of interest" description="Disordered" evidence="1">
    <location>
        <begin position="1"/>
        <end position="63"/>
    </location>
</feature>
<evidence type="ECO:0000313" key="4">
    <source>
        <dbReference type="Proteomes" id="UP000796761"/>
    </source>
</evidence>
<accession>A0A8K1D615</accession>
<gene>
    <name evidence="3" type="ORF">HGM15179_021298</name>
</gene>
<feature type="transmembrane region" description="Helical" evidence="2">
    <location>
        <begin position="154"/>
        <end position="177"/>
    </location>
</feature>
<evidence type="ECO:0000313" key="3">
    <source>
        <dbReference type="EMBL" id="TRZ05810.1"/>
    </source>
</evidence>
<reference evidence="3" key="1">
    <citation type="submission" date="2019-04" db="EMBL/GenBank/DDBJ databases">
        <title>Genome assembly of Zosterops borbonicus 15179.</title>
        <authorList>
            <person name="Leroy T."/>
            <person name="Anselmetti Y."/>
            <person name="Tilak M.-K."/>
            <person name="Nabholz B."/>
        </authorList>
    </citation>
    <scope>NUCLEOTIDE SEQUENCE</scope>
    <source>
        <strain evidence="3">HGM_15179</strain>
        <tissue evidence="3">Muscle</tissue>
    </source>
</reference>
<protein>
    <submittedName>
        <fullName evidence="3">Uncharacterized protein</fullName>
    </submittedName>
</protein>
<keyword evidence="4" id="KW-1185">Reference proteome</keyword>
<keyword evidence="2" id="KW-0812">Transmembrane</keyword>
<keyword evidence="2" id="KW-0472">Membrane</keyword>
<sequence>MFRIFPQLPGTGQGVVAPNPTPRGSTSIGEPLPNGATPNPPGRVPVSPARCDPAGRSPELLSHPTTVGFGDSEILGFGNLEIWGIFRFWDLGISHRCFHQVARPLPWIEFSWNEGGVGDQTPNAKKSRIDLGMLPLDLLPFPGTFFSSGVGIRVTVGITVGVTVVVVILLVFLVFFWKCKGQPGPEPGLALDKHRAVPGLTMDQFGPVLGLAMDQCRLVQTSAGTGLGPVWTSGDHLMGNSRHSNISHGQTCMDQP</sequence>
<keyword evidence="2" id="KW-1133">Transmembrane helix</keyword>
<dbReference type="EMBL" id="SWJQ01003354">
    <property type="protein sequence ID" value="TRZ05810.1"/>
    <property type="molecule type" value="Genomic_DNA"/>
</dbReference>
<dbReference type="AlphaFoldDB" id="A0A8K1D615"/>
<organism evidence="3 4">
    <name type="scientific">Zosterops borbonicus</name>
    <dbReference type="NCBI Taxonomy" id="364589"/>
    <lineage>
        <taxon>Eukaryota</taxon>
        <taxon>Metazoa</taxon>
        <taxon>Chordata</taxon>
        <taxon>Craniata</taxon>
        <taxon>Vertebrata</taxon>
        <taxon>Euteleostomi</taxon>
        <taxon>Archelosauria</taxon>
        <taxon>Archosauria</taxon>
        <taxon>Dinosauria</taxon>
        <taxon>Saurischia</taxon>
        <taxon>Theropoda</taxon>
        <taxon>Coelurosauria</taxon>
        <taxon>Aves</taxon>
        <taxon>Neognathae</taxon>
        <taxon>Neoaves</taxon>
        <taxon>Telluraves</taxon>
        <taxon>Australaves</taxon>
        <taxon>Passeriformes</taxon>
        <taxon>Sylvioidea</taxon>
        <taxon>Zosteropidae</taxon>
        <taxon>Zosterops</taxon>
    </lineage>
</organism>
<proteinExistence type="predicted"/>
<evidence type="ECO:0000256" key="1">
    <source>
        <dbReference type="SAM" id="MobiDB-lite"/>
    </source>
</evidence>
<comment type="caution">
    <text evidence="3">The sequence shown here is derived from an EMBL/GenBank/DDBJ whole genome shotgun (WGS) entry which is preliminary data.</text>
</comment>
<name>A0A8K1D615_9PASS</name>
<evidence type="ECO:0000256" key="2">
    <source>
        <dbReference type="SAM" id="Phobius"/>
    </source>
</evidence>
<dbReference type="Proteomes" id="UP000796761">
    <property type="component" value="Unassembled WGS sequence"/>
</dbReference>